<evidence type="ECO:0000313" key="2">
    <source>
        <dbReference type="EMBL" id="QHT04433.1"/>
    </source>
</evidence>
<feature type="compositionally biased region" description="Basic and acidic residues" evidence="1">
    <location>
        <begin position="31"/>
        <end position="52"/>
    </location>
</feature>
<proteinExistence type="predicted"/>
<feature type="region of interest" description="Disordered" evidence="1">
    <location>
        <begin position="1"/>
        <end position="63"/>
    </location>
</feature>
<dbReference type="EMBL" id="MN739429">
    <property type="protein sequence ID" value="QHT04433.1"/>
    <property type="molecule type" value="Genomic_DNA"/>
</dbReference>
<accession>A0A6C0CJF5</accession>
<reference evidence="2" key="1">
    <citation type="journal article" date="2020" name="Nature">
        <title>Giant virus diversity and host interactions through global metagenomics.</title>
        <authorList>
            <person name="Schulz F."/>
            <person name="Roux S."/>
            <person name="Paez-Espino D."/>
            <person name="Jungbluth S."/>
            <person name="Walsh D.A."/>
            <person name="Denef V.J."/>
            <person name="McMahon K.D."/>
            <person name="Konstantinidis K.T."/>
            <person name="Eloe-Fadrosh E.A."/>
            <person name="Kyrpides N.C."/>
            <person name="Woyke T."/>
        </authorList>
    </citation>
    <scope>NUCLEOTIDE SEQUENCE</scope>
    <source>
        <strain evidence="2">GVMAG-M-3300021185-45</strain>
    </source>
</reference>
<dbReference type="AlphaFoldDB" id="A0A6C0CJF5"/>
<evidence type="ECO:0000256" key="1">
    <source>
        <dbReference type="SAM" id="MobiDB-lite"/>
    </source>
</evidence>
<sequence length="63" mass="7827">MDFKLDKRRSKKDKERRNKEYNGKYSQKHIRIQEKEQENHIKNIGLEKEKKLQKNNKKTNIDK</sequence>
<feature type="compositionally biased region" description="Basic and acidic residues" evidence="1">
    <location>
        <begin position="12"/>
        <end position="22"/>
    </location>
</feature>
<organism evidence="2">
    <name type="scientific">viral metagenome</name>
    <dbReference type="NCBI Taxonomy" id="1070528"/>
    <lineage>
        <taxon>unclassified sequences</taxon>
        <taxon>metagenomes</taxon>
        <taxon>organismal metagenomes</taxon>
    </lineage>
</organism>
<feature type="compositionally biased region" description="Basic residues" evidence="1">
    <location>
        <begin position="1"/>
        <end position="11"/>
    </location>
</feature>
<protein>
    <submittedName>
        <fullName evidence="2">Uncharacterized protein</fullName>
    </submittedName>
</protein>
<name>A0A6C0CJF5_9ZZZZ</name>